<name>A0AAV0T2G8_9STRA</name>
<keyword evidence="3" id="KW-1185">Reference proteome</keyword>
<dbReference type="Proteomes" id="UP001162029">
    <property type="component" value="Unassembled WGS sequence"/>
</dbReference>
<proteinExistence type="predicted"/>
<feature type="compositionally biased region" description="Basic and acidic residues" evidence="1">
    <location>
        <begin position="134"/>
        <end position="143"/>
    </location>
</feature>
<reference evidence="2" key="1">
    <citation type="submission" date="2022-12" db="EMBL/GenBank/DDBJ databases">
        <authorList>
            <person name="Webb A."/>
        </authorList>
    </citation>
    <scope>NUCLEOTIDE SEQUENCE</scope>
    <source>
        <strain evidence="2">Pd1</strain>
    </source>
</reference>
<dbReference type="EMBL" id="CANTFM010000097">
    <property type="protein sequence ID" value="CAI5711250.1"/>
    <property type="molecule type" value="Genomic_DNA"/>
</dbReference>
<comment type="caution">
    <text evidence="2">The sequence shown here is derived from an EMBL/GenBank/DDBJ whole genome shotgun (WGS) entry which is preliminary data.</text>
</comment>
<evidence type="ECO:0000256" key="1">
    <source>
        <dbReference type="SAM" id="MobiDB-lite"/>
    </source>
</evidence>
<gene>
    <name evidence="2" type="ORF">PDE001_LOCUS588</name>
</gene>
<accession>A0AAV0T2G8</accession>
<dbReference type="AlphaFoldDB" id="A0AAV0T2G8"/>
<evidence type="ECO:0000313" key="2">
    <source>
        <dbReference type="EMBL" id="CAI5711250.1"/>
    </source>
</evidence>
<organism evidence="2 3">
    <name type="scientific">Peronospora destructor</name>
    <dbReference type="NCBI Taxonomy" id="86335"/>
    <lineage>
        <taxon>Eukaryota</taxon>
        <taxon>Sar</taxon>
        <taxon>Stramenopiles</taxon>
        <taxon>Oomycota</taxon>
        <taxon>Peronosporomycetes</taxon>
        <taxon>Peronosporales</taxon>
        <taxon>Peronosporaceae</taxon>
        <taxon>Peronospora</taxon>
    </lineage>
</organism>
<evidence type="ECO:0000313" key="3">
    <source>
        <dbReference type="Proteomes" id="UP001162029"/>
    </source>
</evidence>
<feature type="compositionally biased region" description="Polar residues" evidence="1">
    <location>
        <begin position="86"/>
        <end position="105"/>
    </location>
</feature>
<feature type="region of interest" description="Disordered" evidence="1">
    <location>
        <begin position="86"/>
        <end position="162"/>
    </location>
</feature>
<sequence length="215" mass="23652">MLTREQTARQQQRMTQEALMRAYSEEHTECLKAASRRIGALEGRFTRSEAERTLLHEKLMARETKLYMHKHSLEAAISSLSERAQAIESSHMQHSNMQEGDNSPQRLLGHLDDSMTTQPKPSPSKPLLYPQHVVGKDSGDAVGERGAQGTTSVNGRKAEAGRVEGREAQARQFLLSWCQGDNPSPAAVAAMPLNATITVPVSAEPTEFESVNTST</sequence>
<protein>
    <submittedName>
        <fullName evidence="2">Uncharacterized protein</fullName>
    </submittedName>
</protein>